<comment type="caution">
    <text evidence="1">The sequence shown here is derived from an EMBL/GenBank/DDBJ whole genome shotgun (WGS) entry which is preliminary data.</text>
</comment>
<evidence type="ECO:0000313" key="1">
    <source>
        <dbReference type="EMBL" id="EJW91515.1"/>
    </source>
</evidence>
<dbReference type="AlphaFoldDB" id="J9BVA6"/>
<gene>
    <name evidence="1" type="ORF">EVA_20377</name>
</gene>
<reference evidence="1" key="1">
    <citation type="journal article" date="2012" name="PLoS ONE">
        <title>Gene sets for utilization of primary and secondary nutrition supplies in the distal gut of endangered iberian lynx.</title>
        <authorList>
            <person name="Alcaide M."/>
            <person name="Messina E."/>
            <person name="Richter M."/>
            <person name="Bargiela R."/>
            <person name="Peplies J."/>
            <person name="Huws S.A."/>
            <person name="Newbold C.J."/>
            <person name="Golyshin P.N."/>
            <person name="Simon M.A."/>
            <person name="Lopez G."/>
            <person name="Yakimov M.M."/>
            <person name="Ferrer M."/>
        </authorList>
    </citation>
    <scope>NUCLEOTIDE SEQUENCE</scope>
</reference>
<proteinExistence type="predicted"/>
<protein>
    <submittedName>
        <fullName evidence="1">Uncharacterized protein</fullName>
    </submittedName>
</protein>
<organism evidence="1">
    <name type="scientific">gut metagenome</name>
    <dbReference type="NCBI Taxonomy" id="749906"/>
    <lineage>
        <taxon>unclassified sequences</taxon>
        <taxon>metagenomes</taxon>
        <taxon>organismal metagenomes</taxon>
    </lineage>
</organism>
<accession>J9BVA6</accession>
<sequence length="41" mass="5046">MLSPVRCLIVRSRRCSRIHPLIVRLRCRIEWYHCLPSRLQE</sequence>
<dbReference type="EMBL" id="AMCI01008132">
    <property type="protein sequence ID" value="EJW91515.1"/>
    <property type="molecule type" value="Genomic_DNA"/>
</dbReference>
<name>J9BVA6_9ZZZZ</name>